<dbReference type="InterPro" id="IPR042112">
    <property type="entry name" value="P_AcTrfase_dom2"/>
</dbReference>
<dbReference type="Gene3D" id="3.40.50.10950">
    <property type="match status" value="1"/>
</dbReference>
<evidence type="ECO:0000256" key="5">
    <source>
        <dbReference type="ARBA" id="ARBA00021528"/>
    </source>
</evidence>
<evidence type="ECO:0000256" key="3">
    <source>
        <dbReference type="ARBA" id="ARBA00005656"/>
    </source>
</evidence>
<feature type="domain" description="Phosphate acetyl/butaryl transferase" evidence="9">
    <location>
        <begin position="3"/>
        <end position="327"/>
    </location>
</feature>
<protein>
    <recommendedName>
        <fullName evidence="5">Phosphate acetyltransferase</fullName>
        <ecNumber evidence="4">2.3.1.8</ecNumber>
    </recommendedName>
    <alternativeName>
        <fullName evidence="8">Phosphotransacetylase</fullName>
    </alternativeName>
</protein>
<evidence type="ECO:0000256" key="8">
    <source>
        <dbReference type="ARBA" id="ARBA00031108"/>
    </source>
</evidence>
<comment type="caution">
    <text evidence="10">The sequence shown here is derived from an EMBL/GenBank/DDBJ whole genome shotgun (WGS) entry which is preliminary data.</text>
</comment>
<dbReference type="InterPro" id="IPR042113">
    <property type="entry name" value="P_AcTrfase_dom1"/>
</dbReference>
<accession>A0A7W7Y3V1</accession>
<dbReference type="InterPro" id="IPR012147">
    <property type="entry name" value="P_Ac_Bu_trans"/>
</dbReference>
<evidence type="ECO:0000256" key="2">
    <source>
        <dbReference type="ARBA" id="ARBA00004989"/>
    </source>
</evidence>
<evidence type="ECO:0000256" key="6">
    <source>
        <dbReference type="ARBA" id="ARBA00022679"/>
    </source>
</evidence>
<dbReference type="RefSeq" id="WP_183730541.1">
    <property type="nucleotide sequence ID" value="NZ_JACHID010000004.1"/>
</dbReference>
<comment type="catalytic activity">
    <reaction evidence="1">
        <text>acetyl-CoA + phosphate = acetyl phosphate + CoA</text>
        <dbReference type="Rhea" id="RHEA:19521"/>
        <dbReference type="ChEBI" id="CHEBI:22191"/>
        <dbReference type="ChEBI" id="CHEBI:43474"/>
        <dbReference type="ChEBI" id="CHEBI:57287"/>
        <dbReference type="ChEBI" id="CHEBI:57288"/>
        <dbReference type="EC" id="2.3.1.8"/>
    </reaction>
</comment>
<dbReference type="NCBIfam" id="TIGR00651">
    <property type="entry name" value="pta"/>
    <property type="match status" value="1"/>
</dbReference>
<dbReference type="InterPro" id="IPR050500">
    <property type="entry name" value="Phos_Acetyltrans/Butyryltrans"/>
</dbReference>
<keyword evidence="11" id="KW-1185">Reference proteome</keyword>
<comment type="pathway">
    <text evidence="2">Metabolic intermediate biosynthesis; acetyl-CoA biosynthesis; acetyl-CoA from acetate: step 2/2.</text>
</comment>
<evidence type="ECO:0000259" key="9">
    <source>
        <dbReference type="Pfam" id="PF01515"/>
    </source>
</evidence>
<evidence type="ECO:0000313" key="11">
    <source>
        <dbReference type="Proteomes" id="UP000528322"/>
    </source>
</evidence>
<dbReference type="AlphaFoldDB" id="A0A7W7Y3V1"/>
<dbReference type="GO" id="GO:0008959">
    <property type="term" value="F:phosphate acetyltransferase activity"/>
    <property type="evidence" value="ECO:0007669"/>
    <property type="project" value="UniProtKB-EC"/>
</dbReference>
<reference evidence="10 11" key="1">
    <citation type="submission" date="2020-08" db="EMBL/GenBank/DDBJ databases">
        <title>Genomic Encyclopedia of Type Strains, Phase IV (KMG-IV): sequencing the most valuable type-strain genomes for metagenomic binning, comparative biology and taxonomic classification.</title>
        <authorList>
            <person name="Goeker M."/>
        </authorList>
    </citation>
    <scope>NUCLEOTIDE SEQUENCE [LARGE SCALE GENOMIC DNA]</scope>
    <source>
        <strain evidence="10 11">DSM 22071</strain>
    </source>
</reference>
<dbReference type="EC" id="2.3.1.8" evidence="4"/>
<evidence type="ECO:0000256" key="4">
    <source>
        <dbReference type="ARBA" id="ARBA00012707"/>
    </source>
</evidence>
<dbReference type="PANTHER" id="PTHR43356:SF3">
    <property type="entry name" value="PHOSPHATE ACETYLTRANSFERASE"/>
    <property type="match status" value="1"/>
</dbReference>
<keyword evidence="7 10" id="KW-0012">Acyltransferase</keyword>
<dbReference type="SUPFAM" id="SSF53659">
    <property type="entry name" value="Isocitrate/Isopropylmalate dehydrogenase-like"/>
    <property type="match status" value="1"/>
</dbReference>
<gene>
    <name evidence="10" type="ORF">HNR37_000902</name>
</gene>
<keyword evidence="6 10" id="KW-0808">Transferase</keyword>
<name>A0A7W7Y3V1_9BACT</name>
<evidence type="ECO:0000313" key="10">
    <source>
        <dbReference type="EMBL" id="MBB5021590.1"/>
    </source>
</evidence>
<dbReference type="Gene3D" id="3.40.50.10750">
    <property type="entry name" value="Isocitrate/Isopropylmalate dehydrogenase-like"/>
    <property type="match status" value="1"/>
</dbReference>
<dbReference type="EMBL" id="JACHID010000004">
    <property type="protein sequence ID" value="MBB5021590.1"/>
    <property type="molecule type" value="Genomic_DNA"/>
</dbReference>
<dbReference type="PIRSF" id="PIRSF000428">
    <property type="entry name" value="P_Ac_trans"/>
    <property type="match status" value="1"/>
</dbReference>
<proteinExistence type="inferred from homology"/>
<evidence type="ECO:0000256" key="1">
    <source>
        <dbReference type="ARBA" id="ARBA00000705"/>
    </source>
</evidence>
<comment type="similarity">
    <text evidence="3">Belongs to the phosphate acetyltransferase and butyryltransferase family.</text>
</comment>
<evidence type="ECO:0000256" key="7">
    <source>
        <dbReference type="ARBA" id="ARBA00023315"/>
    </source>
</evidence>
<dbReference type="Proteomes" id="UP000528322">
    <property type="component" value="Unassembled WGS sequence"/>
</dbReference>
<dbReference type="InterPro" id="IPR002505">
    <property type="entry name" value="PTA_PTB"/>
</dbReference>
<dbReference type="Pfam" id="PF01515">
    <property type="entry name" value="PTA_PTB"/>
    <property type="match status" value="1"/>
</dbReference>
<dbReference type="InterPro" id="IPR004614">
    <property type="entry name" value="P_AcTrfase"/>
</dbReference>
<dbReference type="PANTHER" id="PTHR43356">
    <property type="entry name" value="PHOSPHATE ACETYLTRANSFERASE"/>
    <property type="match status" value="1"/>
</dbReference>
<dbReference type="NCBIfam" id="NF007233">
    <property type="entry name" value="PRK09653.1"/>
    <property type="match status" value="1"/>
</dbReference>
<organism evidence="10 11">
    <name type="scientific">Desulfurispira natronophila</name>
    <dbReference type="NCBI Taxonomy" id="682562"/>
    <lineage>
        <taxon>Bacteria</taxon>
        <taxon>Pseudomonadati</taxon>
        <taxon>Chrysiogenota</taxon>
        <taxon>Chrysiogenia</taxon>
        <taxon>Chrysiogenales</taxon>
        <taxon>Chrysiogenaceae</taxon>
        <taxon>Desulfurispira</taxon>
    </lineage>
</organism>
<sequence length="331" mass="35046">MSVLESFIAKAKANPKTIVLPEGEDIRTVEAAAKLTQESITKVKLLGNRDTILSLFSDNNFSPDGIEIIDPTTSDLYDSYVEAYLEKRKAKGMTLEEAQKSMRNVLYFGAMAVEKGDADGCVTGACNTTGDVLRSALRVIGLAPGIKTVSSCFIMCTPQSPEFGENGTTLFADCAVNPNPNAEQLAEIAISTAQSCKSFLGVEPRVAMLSFSTKGSAQHEDVDKVLAALDIVKEKAPEILIDGELQLDAAIIPSVGERKAAGSPVAGKANILVFPDLDAGNIGYKLTERYAKAEAIGPIIQGMAKPVNDLSRGCKAMDIVNLAAITAVQAN</sequence>